<dbReference type="PANTHER" id="PTHR11264:SF0">
    <property type="entry name" value="URACIL-DNA GLYCOSYLASE"/>
    <property type="match status" value="1"/>
</dbReference>
<feature type="domain" description="Uracil-DNA glycosylase-like" evidence="12">
    <location>
        <begin position="48"/>
        <end position="208"/>
    </location>
</feature>
<dbReference type="SUPFAM" id="SSF52141">
    <property type="entry name" value="Uracil-DNA glycosylase-like"/>
    <property type="match status" value="1"/>
</dbReference>
<evidence type="ECO:0000256" key="10">
    <source>
        <dbReference type="PROSITE-ProRule" id="PRU10072"/>
    </source>
</evidence>
<dbReference type="Proteomes" id="UP001285244">
    <property type="component" value="Unassembled WGS sequence"/>
</dbReference>
<keyword evidence="7 9" id="KW-0378">Hydrolase</keyword>
<dbReference type="RefSeq" id="WP_320325551.1">
    <property type="nucleotide sequence ID" value="NZ_JALBUS010000006.1"/>
</dbReference>
<dbReference type="Pfam" id="PF03167">
    <property type="entry name" value="UDG"/>
    <property type="match status" value="1"/>
</dbReference>
<reference evidence="13 14" key="1">
    <citation type="submission" date="2022-03" db="EMBL/GenBank/DDBJ databases">
        <title>Novel taxa within the pig intestine.</title>
        <authorList>
            <person name="Wylensek D."/>
            <person name="Bishof K."/>
            <person name="Afrizal A."/>
            <person name="Clavel T."/>
        </authorList>
    </citation>
    <scope>NUCLEOTIDE SEQUENCE [LARGE SCALE GENOMIC DNA]</scope>
    <source>
        <strain evidence="13 14">Cla-KB-P134</strain>
    </source>
</reference>
<keyword evidence="6 9" id="KW-0227">DNA damage</keyword>
<accession>A0ABU4WL08</accession>
<comment type="caution">
    <text evidence="13">The sequence shown here is derived from an EMBL/GenBank/DDBJ whole genome shotgun (WGS) entry which is preliminary data.</text>
</comment>
<comment type="similarity">
    <text evidence="3 9 11">Belongs to the uracil-DNA glycosylase (UDG) superfamily. UNG family.</text>
</comment>
<dbReference type="EMBL" id="JALBUS010000006">
    <property type="protein sequence ID" value="MDX8417256.1"/>
    <property type="molecule type" value="Genomic_DNA"/>
</dbReference>
<dbReference type="EC" id="3.2.2.27" evidence="4 9"/>
<evidence type="ECO:0000256" key="1">
    <source>
        <dbReference type="ARBA" id="ARBA00001400"/>
    </source>
</evidence>
<proteinExistence type="inferred from homology"/>
<dbReference type="NCBIfam" id="NF003589">
    <property type="entry name" value="PRK05254.1-2"/>
    <property type="match status" value="1"/>
</dbReference>
<evidence type="ECO:0000313" key="14">
    <source>
        <dbReference type="Proteomes" id="UP001285244"/>
    </source>
</evidence>
<evidence type="ECO:0000256" key="4">
    <source>
        <dbReference type="ARBA" id="ARBA00012030"/>
    </source>
</evidence>
<evidence type="ECO:0000256" key="2">
    <source>
        <dbReference type="ARBA" id="ARBA00002631"/>
    </source>
</evidence>
<name>A0ABU4WL08_9FIRM</name>
<dbReference type="GO" id="GO:0004844">
    <property type="term" value="F:uracil DNA N-glycosylase activity"/>
    <property type="evidence" value="ECO:0007669"/>
    <property type="project" value="UniProtKB-EC"/>
</dbReference>
<evidence type="ECO:0000256" key="3">
    <source>
        <dbReference type="ARBA" id="ARBA00008184"/>
    </source>
</evidence>
<comment type="subcellular location">
    <subcellularLocation>
        <location evidence="9">Cytoplasm</location>
    </subcellularLocation>
</comment>
<evidence type="ECO:0000256" key="9">
    <source>
        <dbReference type="HAMAP-Rule" id="MF_00148"/>
    </source>
</evidence>
<organism evidence="13 14">
    <name type="scientific">Absicoccus intestinalis</name>
    <dbReference type="NCBI Taxonomy" id="2926319"/>
    <lineage>
        <taxon>Bacteria</taxon>
        <taxon>Bacillati</taxon>
        <taxon>Bacillota</taxon>
        <taxon>Erysipelotrichia</taxon>
        <taxon>Erysipelotrichales</taxon>
        <taxon>Erysipelotrichaceae</taxon>
        <taxon>Absicoccus</taxon>
    </lineage>
</organism>
<dbReference type="SMART" id="SM00987">
    <property type="entry name" value="UreE_C"/>
    <property type="match status" value="1"/>
</dbReference>
<dbReference type="Gene3D" id="3.40.470.10">
    <property type="entry name" value="Uracil-DNA glycosylase-like domain"/>
    <property type="match status" value="1"/>
</dbReference>
<keyword evidence="8 9" id="KW-0234">DNA repair</keyword>
<evidence type="ECO:0000256" key="7">
    <source>
        <dbReference type="ARBA" id="ARBA00022801"/>
    </source>
</evidence>
<protein>
    <recommendedName>
        <fullName evidence="5 9">Uracil-DNA glycosylase</fullName>
        <shortName evidence="9">UDG</shortName>
        <ecNumber evidence="4 9">3.2.2.27</ecNumber>
    </recommendedName>
</protein>
<dbReference type="NCBIfam" id="NF003591">
    <property type="entry name" value="PRK05254.1-4"/>
    <property type="match status" value="1"/>
</dbReference>
<comment type="catalytic activity">
    <reaction evidence="1 9 11">
        <text>Hydrolyzes single-stranded DNA or mismatched double-stranded DNA and polynucleotides, releasing free uracil.</text>
        <dbReference type="EC" id="3.2.2.27"/>
    </reaction>
</comment>
<dbReference type="InterPro" id="IPR002043">
    <property type="entry name" value="UDG_fam1"/>
</dbReference>
<sequence length="223" mass="25486">MKMNNDWQALFDQEIQKDYLKKIDYFLAKEYKTKHIYPAAPNIFHAFQRTSLEQTKIVILGQDPYHGPGQAQGFSFSVPADFRLPPSLQNIYKELENEYGQPIHRSGDLSDWADQGVLLLNTILTVEQGKPLSHQNIGWQQFTNEALSWINKKEGPVAFLLWGAKAKSVLPLLTNPDHLILMSPHPSPFSANRGFFGNNHFKLANEYLMAHGQTPIHWTESNL</sequence>
<dbReference type="CDD" id="cd10027">
    <property type="entry name" value="UDG-F1-like"/>
    <property type="match status" value="1"/>
</dbReference>
<dbReference type="InterPro" id="IPR005122">
    <property type="entry name" value="Uracil-DNA_glycosylase-like"/>
</dbReference>
<gene>
    <name evidence="9" type="primary">ung</name>
    <name evidence="13" type="ORF">MOZ64_05290</name>
</gene>
<dbReference type="NCBIfam" id="TIGR00628">
    <property type="entry name" value="ung"/>
    <property type="match status" value="1"/>
</dbReference>
<evidence type="ECO:0000256" key="11">
    <source>
        <dbReference type="RuleBase" id="RU003780"/>
    </source>
</evidence>
<evidence type="ECO:0000259" key="12">
    <source>
        <dbReference type="SMART" id="SM00986"/>
    </source>
</evidence>
<dbReference type="InterPro" id="IPR036895">
    <property type="entry name" value="Uracil-DNA_glycosylase-like_sf"/>
</dbReference>
<dbReference type="InterPro" id="IPR018085">
    <property type="entry name" value="Ura-DNA_Glyclase_AS"/>
</dbReference>
<evidence type="ECO:0000256" key="8">
    <source>
        <dbReference type="ARBA" id="ARBA00023204"/>
    </source>
</evidence>
<comment type="function">
    <text evidence="2 9 11">Excises uracil residues from the DNA which can arise as a result of misincorporation of dUMP residues by DNA polymerase or due to deamination of cytosine.</text>
</comment>
<evidence type="ECO:0000256" key="6">
    <source>
        <dbReference type="ARBA" id="ARBA00022763"/>
    </source>
</evidence>
<dbReference type="PROSITE" id="PS00130">
    <property type="entry name" value="U_DNA_GLYCOSYLASE"/>
    <property type="match status" value="1"/>
</dbReference>
<evidence type="ECO:0000256" key="5">
    <source>
        <dbReference type="ARBA" id="ARBA00018429"/>
    </source>
</evidence>
<dbReference type="NCBIfam" id="NF003592">
    <property type="entry name" value="PRK05254.1-5"/>
    <property type="match status" value="1"/>
</dbReference>
<dbReference type="SMART" id="SM00986">
    <property type="entry name" value="UDG"/>
    <property type="match status" value="1"/>
</dbReference>
<feature type="active site" description="Proton acceptor" evidence="9 10">
    <location>
        <position position="63"/>
    </location>
</feature>
<dbReference type="HAMAP" id="MF_00148">
    <property type="entry name" value="UDG"/>
    <property type="match status" value="1"/>
</dbReference>
<keyword evidence="13" id="KW-0326">Glycosidase</keyword>
<keyword evidence="14" id="KW-1185">Reference proteome</keyword>
<dbReference type="PANTHER" id="PTHR11264">
    <property type="entry name" value="URACIL-DNA GLYCOSYLASE"/>
    <property type="match status" value="1"/>
</dbReference>
<dbReference type="NCBIfam" id="NF003588">
    <property type="entry name" value="PRK05254.1-1"/>
    <property type="match status" value="1"/>
</dbReference>
<keyword evidence="9" id="KW-0963">Cytoplasm</keyword>
<evidence type="ECO:0000313" key="13">
    <source>
        <dbReference type="EMBL" id="MDX8417256.1"/>
    </source>
</evidence>